<comment type="caution">
    <text evidence="2">The sequence shown here is derived from an EMBL/GenBank/DDBJ whole genome shotgun (WGS) entry which is preliminary data.</text>
</comment>
<feature type="compositionally biased region" description="Basic and acidic residues" evidence="1">
    <location>
        <begin position="75"/>
        <end position="99"/>
    </location>
</feature>
<reference evidence="2" key="1">
    <citation type="submission" date="2021-06" db="EMBL/GenBank/DDBJ databases">
        <authorList>
            <person name="Kallberg Y."/>
            <person name="Tangrot J."/>
            <person name="Rosling A."/>
        </authorList>
    </citation>
    <scope>NUCLEOTIDE SEQUENCE</scope>
    <source>
        <strain evidence="2">MA453B</strain>
    </source>
</reference>
<dbReference type="Proteomes" id="UP000789405">
    <property type="component" value="Unassembled WGS sequence"/>
</dbReference>
<feature type="region of interest" description="Disordered" evidence="1">
    <location>
        <begin position="63"/>
        <end position="108"/>
    </location>
</feature>
<organism evidence="2 3">
    <name type="scientific">Dentiscutata erythropus</name>
    <dbReference type="NCBI Taxonomy" id="1348616"/>
    <lineage>
        <taxon>Eukaryota</taxon>
        <taxon>Fungi</taxon>
        <taxon>Fungi incertae sedis</taxon>
        <taxon>Mucoromycota</taxon>
        <taxon>Glomeromycotina</taxon>
        <taxon>Glomeromycetes</taxon>
        <taxon>Diversisporales</taxon>
        <taxon>Gigasporaceae</taxon>
        <taxon>Dentiscutata</taxon>
    </lineage>
</organism>
<evidence type="ECO:0000256" key="1">
    <source>
        <dbReference type="SAM" id="MobiDB-lite"/>
    </source>
</evidence>
<evidence type="ECO:0000313" key="3">
    <source>
        <dbReference type="Proteomes" id="UP000789405"/>
    </source>
</evidence>
<proteinExistence type="predicted"/>
<feature type="compositionally biased region" description="Low complexity" evidence="1">
    <location>
        <begin position="63"/>
        <end position="74"/>
    </location>
</feature>
<feature type="region of interest" description="Disordered" evidence="1">
    <location>
        <begin position="1"/>
        <end position="23"/>
    </location>
</feature>
<protein>
    <submittedName>
        <fullName evidence="2">23775_t:CDS:1</fullName>
    </submittedName>
</protein>
<gene>
    <name evidence="2" type="ORF">DERYTH_LOCUS23891</name>
</gene>
<sequence>MPFVPPKSLNKQNQGTAPVDSQNYRGWPLAKITFGISKKKQDDSNTNTINYTFASQSISTFSTNTTTNKATNKAMNERKSEPKFISKNKSYELDRDSTTRRKSAPESYIKKPILPSLKVDLLTPISSEIPYLPRKKNGEVVKSSLKK</sequence>
<accession>A0A9N9P9K6</accession>
<keyword evidence="3" id="KW-1185">Reference proteome</keyword>
<feature type="non-terminal residue" evidence="2">
    <location>
        <position position="147"/>
    </location>
</feature>
<evidence type="ECO:0000313" key="2">
    <source>
        <dbReference type="EMBL" id="CAG8803463.1"/>
    </source>
</evidence>
<dbReference type="EMBL" id="CAJVPY010037955">
    <property type="protein sequence ID" value="CAG8803463.1"/>
    <property type="molecule type" value="Genomic_DNA"/>
</dbReference>
<name>A0A9N9P9K6_9GLOM</name>
<feature type="compositionally biased region" description="Polar residues" evidence="1">
    <location>
        <begin position="9"/>
        <end position="23"/>
    </location>
</feature>
<dbReference type="AlphaFoldDB" id="A0A9N9P9K6"/>